<keyword evidence="2" id="KW-1185">Reference proteome</keyword>
<sequence>MLECLVLTARCHSTQSGVYPRYAELPIDSLTHTLDVATVRQRRSRLVLVWDLLKKGQKCSFIRWKVSRALKQESGQSKSMFSTSSEAWRLLLPSTLATWGIDIGYPDTGYPTLATHKADTGYPDTGYPTPATYRGLNMGRLNMGSKHIDCEQSVKTEKKKYFKLSKNVLTATCGLNIVLPLTADLTILMEQAIMSSYKSKGFPEERD</sequence>
<organism evidence="1 2">
    <name type="scientific">Daphnia magna</name>
    <dbReference type="NCBI Taxonomy" id="35525"/>
    <lineage>
        <taxon>Eukaryota</taxon>
        <taxon>Metazoa</taxon>
        <taxon>Ecdysozoa</taxon>
        <taxon>Arthropoda</taxon>
        <taxon>Crustacea</taxon>
        <taxon>Branchiopoda</taxon>
        <taxon>Diplostraca</taxon>
        <taxon>Cladocera</taxon>
        <taxon>Anomopoda</taxon>
        <taxon>Daphniidae</taxon>
        <taxon>Daphnia</taxon>
    </lineage>
</organism>
<evidence type="ECO:0000313" key="1">
    <source>
        <dbReference type="EMBL" id="KAK4028481.1"/>
    </source>
</evidence>
<evidence type="ECO:0000313" key="2">
    <source>
        <dbReference type="Proteomes" id="UP001234178"/>
    </source>
</evidence>
<gene>
    <name evidence="1" type="ORF">OUZ56_017751</name>
</gene>
<dbReference type="EMBL" id="JAOYFB010000038">
    <property type="protein sequence ID" value="KAK4028481.1"/>
    <property type="molecule type" value="Genomic_DNA"/>
</dbReference>
<reference evidence="1 2" key="1">
    <citation type="journal article" date="2023" name="Nucleic Acids Res.">
        <title>The hologenome of Daphnia magna reveals possible DNA methylation and microbiome-mediated evolution of the host genome.</title>
        <authorList>
            <person name="Chaturvedi A."/>
            <person name="Li X."/>
            <person name="Dhandapani V."/>
            <person name="Marshall H."/>
            <person name="Kissane S."/>
            <person name="Cuenca-Cambronero M."/>
            <person name="Asole G."/>
            <person name="Calvet F."/>
            <person name="Ruiz-Romero M."/>
            <person name="Marangio P."/>
            <person name="Guigo R."/>
            <person name="Rago D."/>
            <person name="Mirbahai L."/>
            <person name="Eastwood N."/>
            <person name="Colbourne J.K."/>
            <person name="Zhou J."/>
            <person name="Mallon E."/>
            <person name="Orsini L."/>
        </authorList>
    </citation>
    <scope>NUCLEOTIDE SEQUENCE [LARGE SCALE GENOMIC DNA]</scope>
    <source>
        <strain evidence="1">LRV0_1</strain>
    </source>
</reference>
<comment type="caution">
    <text evidence="1">The sequence shown here is derived from an EMBL/GenBank/DDBJ whole genome shotgun (WGS) entry which is preliminary data.</text>
</comment>
<dbReference type="Proteomes" id="UP001234178">
    <property type="component" value="Unassembled WGS sequence"/>
</dbReference>
<protein>
    <submittedName>
        <fullName evidence="1">Uncharacterized protein</fullName>
    </submittedName>
</protein>
<accession>A0ABR0ATQ7</accession>
<name>A0ABR0ATQ7_9CRUS</name>
<proteinExistence type="predicted"/>